<dbReference type="Proteomes" id="UP001610446">
    <property type="component" value="Unassembled WGS sequence"/>
</dbReference>
<accession>A0ABR4KY15</accession>
<organism evidence="1 2">
    <name type="scientific">Aspergillus pseudoustus</name>
    <dbReference type="NCBI Taxonomy" id="1810923"/>
    <lineage>
        <taxon>Eukaryota</taxon>
        <taxon>Fungi</taxon>
        <taxon>Dikarya</taxon>
        <taxon>Ascomycota</taxon>
        <taxon>Pezizomycotina</taxon>
        <taxon>Eurotiomycetes</taxon>
        <taxon>Eurotiomycetidae</taxon>
        <taxon>Eurotiales</taxon>
        <taxon>Aspergillaceae</taxon>
        <taxon>Aspergillus</taxon>
        <taxon>Aspergillus subgen. Nidulantes</taxon>
    </lineage>
</organism>
<evidence type="ECO:0000313" key="1">
    <source>
        <dbReference type="EMBL" id="KAL2857111.1"/>
    </source>
</evidence>
<proteinExistence type="predicted"/>
<protein>
    <submittedName>
        <fullName evidence="1">Uncharacterized protein</fullName>
    </submittedName>
</protein>
<evidence type="ECO:0000313" key="2">
    <source>
        <dbReference type="Proteomes" id="UP001610446"/>
    </source>
</evidence>
<comment type="caution">
    <text evidence="1">The sequence shown here is derived from an EMBL/GenBank/DDBJ whole genome shotgun (WGS) entry which is preliminary data.</text>
</comment>
<gene>
    <name evidence="1" type="ORF">BJY01DRAFT_158522</name>
</gene>
<keyword evidence="2" id="KW-1185">Reference proteome</keyword>
<dbReference type="EMBL" id="JBFXLU010000005">
    <property type="protein sequence ID" value="KAL2857111.1"/>
    <property type="molecule type" value="Genomic_DNA"/>
</dbReference>
<reference evidence="1 2" key="1">
    <citation type="submission" date="2024-07" db="EMBL/GenBank/DDBJ databases">
        <title>Section-level genome sequencing and comparative genomics of Aspergillus sections Usti and Cavernicolus.</title>
        <authorList>
            <consortium name="Lawrence Berkeley National Laboratory"/>
            <person name="Nybo J.L."/>
            <person name="Vesth T.C."/>
            <person name="Theobald S."/>
            <person name="Frisvad J.C."/>
            <person name="Larsen T.O."/>
            <person name="Kjaerboelling I."/>
            <person name="Rothschild-Mancinelli K."/>
            <person name="Lyhne E.K."/>
            <person name="Kogle M.E."/>
            <person name="Barry K."/>
            <person name="Clum A."/>
            <person name="Na H."/>
            <person name="Ledsgaard L."/>
            <person name="Lin J."/>
            <person name="Lipzen A."/>
            <person name="Kuo A."/>
            <person name="Riley R."/>
            <person name="Mondo S."/>
            <person name="Labutti K."/>
            <person name="Haridas S."/>
            <person name="Pangalinan J."/>
            <person name="Salamov A.A."/>
            <person name="Simmons B.A."/>
            <person name="Magnuson J.K."/>
            <person name="Chen J."/>
            <person name="Drula E."/>
            <person name="Henrissat B."/>
            <person name="Wiebenga A."/>
            <person name="Lubbers R.J."/>
            <person name="Gomes A.C."/>
            <person name="Makela M.R."/>
            <person name="Stajich J."/>
            <person name="Grigoriev I.V."/>
            <person name="Mortensen U.H."/>
            <person name="De Vries R.P."/>
            <person name="Baker S.E."/>
            <person name="Andersen M.R."/>
        </authorList>
    </citation>
    <scope>NUCLEOTIDE SEQUENCE [LARGE SCALE GENOMIC DNA]</scope>
    <source>
        <strain evidence="1 2">CBS 123904</strain>
    </source>
</reference>
<name>A0ABR4KY15_9EURO</name>
<sequence length="157" mass="17921">MNSSHRDAPLQRDKTGSIIRSRLAPTNPILLIRDVAGLQGSALPYPFHEIPRVPVTANKGFGNPIFFIIWTSLLRQECPKSEHLAFIMRKKRGEVCVSCCCCHPLLYSTRSMFEPSCLMAYIARFILVGCLQNVCFRIPISTRFMKSIRFLFLLDRT</sequence>